<comment type="cofactor">
    <cofactor evidence="6">
        <name>Mg(2+)</name>
        <dbReference type="ChEBI" id="CHEBI:18420"/>
    </cofactor>
</comment>
<organism evidence="9 10">
    <name type="scientific">Friedmanniella luteola</name>
    <dbReference type="NCBI Taxonomy" id="546871"/>
    <lineage>
        <taxon>Bacteria</taxon>
        <taxon>Bacillati</taxon>
        <taxon>Actinomycetota</taxon>
        <taxon>Actinomycetes</taxon>
        <taxon>Propionibacteriales</taxon>
        <taxon>Nocardioidaceae</taxon>
        <taxon>Friedmanniella</taxon>
    </lineage>
</organism>
<name>A0A1H1MBA8_9ACTN</name>
<dbReference type="STRING" id="546871.SAMN04488543_0594"/>
<protein>
    <recommendedName>
        <fullName evidence="6">ADP-dependent (S)-NAD(P)H-hydrate dehydratase</fullName>
        <ecNumber evidence="6">4.2.1.136</ecNumber>
    </recommendedName>
    <alternativeName>
        <fullName evidence="6">ADP-dependent NAD(P)HX dehydratase</fullName>
    </alternativeName>
</protein>
<dbReference type="EMBL" id="LT629749">
    <property type="protein sequence ID" value="SDR84091.1"/>
    <property type="molecule type" value="Genomic_DNA"/>
</dbReference>
<comment type="function">
    <text evidence="6">Catalyzes the dehydration of the S-form of NAD(P)HX at the expense of ADP, which is converted to AMP. Together with NAD(P)HX epimerase, which catalyzes the epimerization of the S- and R-forms, the enzyme allows the repair of both epimers of NAD(P)HX, a damaged form of NAD(P)H that is a result of enzymatic or heat-dependent hydration.</text>
</comment>
<dbReference type="SUPFAM" id="SSF53613">
    <property type="entry name" value="Ribokinase-like"/>
    <property type="match status" value="1"/>
</dbReference>
<dbReference type="PANTHER" id="PTHR12592:SF0">
    <property type="entry name" value="ATP-DEPENDENT (S)-NAD(P)H-HYDRATE DEHYDRATASE"/>
    <property type="match status" value="1"/>
</dbReference>
<comment type="similarity">
    <text evidence="6">Belongs to the NnrD/CARKD family.</text>
</comment>
<evidence type="ECO:0000256" key="4">
    <source>
        <dbReference type="ARBA" id="ARBA00023027"/>
    </source>
</evidence>
<feature type="binding site" evidence="6">
    <location>
        <position position="49"/>
    </location>
    <ligand>
        <name>(6S)-NADPHX</name>
        <dbReference type="ChEBI" id="CHEBI:64076"/>
    </ligand>
</feature>
<dbReference type="CDD" id="cd01171">
    <property type="entry name" value="YXKO-related"/>
    <property type="match status" value="1"/>
</dbReference>
<feature type="region of interest" description="Disordered" evidence="7">
    <location>
        <begin position="1"/>
        <end position="21"/>
    </location>
</feature>
<proteinExistence type="inferred from homology"/>
<keyword evidence="4 6" id="KW-0520">NAD</keyword>
<comment type="catalytic activity">
    <reaction evidence="6">
        <text>(6S)-NADHX + ADP = AMP + phosphate + NADH + H(+)</text>
        <dbReference type="Rhea" id="RHEA:32223"/>
        <dbReference type="ChEBI" id="CHEBI:15378"/>
        <dbReference type="ChEBI" id="CHEBI:43474"/>
        <dbReference type="ChEBI" id="CHEBI:57945"/>
        <dbReference type="ChEBI" id="CHEBI:64074"/>
        <dbReference type="ChEBI" id="CHEBI:456215"/>
        <dbReference type="ChEBI" id="CHEBI:456216"/>
        <dbReference type="EC" id="4.2.1.136"/>
    </reaction>
</comment>
<keyword evidence="9" id="KW-0418">Kinase</keyword>
<feature type="binding site" evidence="6">
    <location>
        <position position="120"/>
    </location>
    <ligand>
        <name>(6S)-NADPHX</name>
        <dbReference type="ChEBI" id="CHEBI:64076"/>
    </ligand>
</feature>
<evidence type="ECO:0000313" key="9">
    <source>
        <dbReference type="EMBL" id="SDR84091.1"/>
    </source>
</evidence>
<feature type="binding site" evidence="6">
    <location>
        <position position="233"/>
    </location>
    <ligand>
        <name>(6S)-NADPHX</name>
        <dbReference type="ChEBI" id="CHEBI:64076"/>
    </ligand>
</feature>
<dbReference type="GO" id="GO:0046496">
    <property type="term" value="P:nicotinamide nucleotide metabolic process"/>
    <property type="evidence" value="ECO:0007669"/>
    <property type="project" value="UniProtKB-UniRule"/>
</dbReference>
<feature type="domain" description="YjeF C-terminal" evidence="8">
    <location>
        <begin position="14"/>
        <end position="292"/>
    </location>
</feature>
<keyword evidence="5 6" id="KW-0456">Lyase</keyword>
<evidence type="ECO:0000313" key="10">
    <source>
        <dbReference type="Proteomes" id="UP000199092"/>
    </source>
</evidence>
<evidence type="ECO:0000256" key="2">
    <source>
        <dbReference type="ARBA" id="ARBA00022840"/>
    </source>
</evidence>
<comment type="subunit">
    <text evidence="6">Homotetramer.</text>
</comment>
<dbReference type="HAMAP" id="MF_01965">
    <property type="entry name" value="NADHX_dehydratase"/>
    <property type="match status" value="1"/>
</dbReference>
<keyword evidence="3 6" id="KW-0521">NADP</keyword>
<evidence type="ECO:0000256" key="5">
    <source>
        <dbReference type="ARBA" id="ARBA00023239"/>
    </source>
</evidence>
<dbReference type="OrthoDB" id="9806925at2"/>
<dbReference type="PROSITE" id="PS51383">
    <property type="entry name" value="YJEF_C_3"/>
    <property type="match status" value="1"/>
</dbReference>
<evidence type="ECO:0000256" key="6">
    <source>
        <dbReference type="HAMAP-Rule" id="MF_01965"/>
    </source>
</evidence>
<keyword evidence="10" id="KW-1185">Reference proteome</keyword>
<dbReference type="NCBIfam" id="TIGR00196">
    <property type="entry name" value="yjeF_cterm"/>
    <property type="match status" value="1"/>
</dbReference>
<dbReference type="GO" id="GO:0016301">
    <property type="term" value="F:kinase activity"/>
    <property type="evidence" value="ECO:0007669"/>
    <property type="project" value="UniProtKB-KW"/>
</dbReference>
<reference evidence="9 10" key="1">
    <citation type="submission" date="2016-10" db="EMBL/GenBank/DDBJ databases">
        <authorList>
            <person name="de Groot N.N."/>
        </authorList>
    </citation>
    <scope>NUCLEOTIDE SEQUENCE [LARGE SCALE GENOMIC DNA]</scope>
    <source>
        <strain evidence="9 10">DSM 21741</strain>
    </source>
</reference>
<keyword evidence="9" id="KW-0808">Transferase</keyword>
<dbReference type="GO" id="GO:0110051">
    <property type="term" value="P:metabolite repair"/>
    <property type="evidence" value="ECO:0007669"/>
    <property type="project" value="TreeGrafter"/>
</dbReference>
<gene>
    <name evidence="6" type="primary">nnrD</name>
    <name evidence="9" type="ORF">SAMN04488543_0594</name>
</gene>
<dbReference type="EC" id="4.2.1.136" evidence="6"/>
<comment type="catalytic activity">
    <reaction evidence="6">
        <text>(6S)-NADPHX + ADP = AMP + phosphate + NADPH + H(+)</text>
        <dbReference type="Rhea" id="RHEA:32235"/>
        <dbReference type="ChEBI" id="CHEBI:15378"/>
        <dbReference type="ChEBI" id="CHEBI:43474"/>
        <dbReference type="ChEBI" id="CHEBI:57783"/>
        <dbReference type="ChEBI" id="CHEBI:64076"/>
        <dbReference type="ChEBI" id="CHEBI:456215"/>
        <dbReference type="ChEBI" id="CHEBI:456216"/>
        <dbReference type="EC" id="4.2.1.136"/>
    </reaction>
</comment>
<dbReference type="GO" id="GO:0052856">
    <property type="term" value="F:NAD(P)HX epimerase activity"/>
    <property type="evidence" value="ECO:0007669"/>
    <property type="project" value="TreeGrafter"/>
</dbReference>
<dbReference type="InterPro" id="IPR029056">
    <property type="entry name" value="Ribokinase-like"/>
</dbReference>
<sequence>MSDPRPEPGTPREVTPGLLRSWPLPDAAGSKYGRGQVLIVGGAASTPGAVQLAGLGALRVGAGHLTLAVASSAAVPLAVATPEAGVVGLPQDERGTVLGGDLDAIADALGSSDVVTIGVGLDHPEETARLIRTAIPLLGEETWLVLDAYALGVLPGMLDALDPVRGRLVLTPNGQEAGRLLGRDVEDEDADIAEIAARYGAVVTCYGTVADAEGRIWKVGAGNGGLATSGSGDVLVGAVTGLLGRTGQPDQATCWATHVHAAAGDRLAARIGTVGFLARELLDELPVVMSELGA</sequence>
<comment type="caution">
    <text evidence="6">Lacks conserved residue(s) required for the propagation of feature annotation.</text>
</comment>
<dbReference type="Pfam" id="PF01256">
    <property type="entry name" value="Carb_kinase"/>
    <property type="match status" value="1"/>
</dbReference>
<evidence type="ECO:0000259" key="8">
    <source>
        <dbReference type="PROSITE" id="PS51383"/>
    </source>
</evidence>
<evidence type="ECO:0000256" key="1">
    <source>
        <dbReference type="ARBA" id="ARBA00022741"/>
    </source>
</evidence>
<accession>A0A1H1MBA8</accession>
<evidence type="ECO:0000256" key="3">
    <source>
        <dbReference type="ARBA" id="ARBA00022857"/>
    </source>
</evidence>
<feature type="binding site" evidence="6">
    <location>
        <position position="232"/>
    </location>
    <ligand>
        <name>AMP</name>
        <dbReference type="ChEBI" id="CHEBI:456215"/>
    </ligand>
</feature>
<dbReference type="GO" id="GO:0005524">
    <property type="term" value="F:ATP binding"/>
    <property type="evidence" value="ECO:0007669"/>
    <property type="project" value="UniProtKB-KW"/>
</dbReference>
<dbReference type="GO" id="GO:0052855">
    <property type="term" value="F:ADP-dependent NAD(P)H-hydrate dehydratase activity"/>
    <property type="evidence" value="ECO:0007669"/>
    <property type="project" value="UniProtKB-UniRule"/>
</dbReference>
<dbReference type="AlphaFoldDB" id="A0A1H1MBA8"/>
<dbReference type="Proteomes" id="UP000199092">
    <property type="component" value="Chromosome I"/>
</dbReference>
<dbReference type="Gene3D" id="3.40.1190.20">
    <property type="match status" value="1"/>
</dbReference>
<keyword evidence="2 6" id="KW-0067">ATP-binding</keyword>
<dbReference type="RefSeq" id="WP_091409966.1">
    <property type="nucleotide sequence ID" value="NZ_LT629749.1"/>
</dbReference>
<dbReference type="InterPro" id="IPR000631">
    <property type="entry name" value="CARKD"/>
</dbReference>
<dbReference type="PANTHER" id="PTHR12592">
    <property type="entry name" value="ATP-DEPENDENT (S)-NAD(P)H-HYDRATE DEHYDRATASE FAMILY MEMBER"/>
    <property type="match status" value="1"/>
</dbReference>
<keyword evidence="1 6" id="KW-0547">Nucleotide-binding</keyword>
<evidence type="ECO:0000256" key="7">
    <source>
        <dbReference type="SAM" id="MobiDB-lite"/>
    </source>
</evidence>